<gene>
    <name evidence="5" type="ORF">EYE42_03020</name>
</gene>
<dbReference type="Gene3D" id="3.90.550.10">
    <property type="entry name" value="Spore Coat Polysaccharide Biosynthesis Protein SpsA, Chain A"/>
    <property type="match status" value="1"/>
</dbReference>
<evidence type="ECO:0000313" key="5">
    <source>
        <dbReference type="EMBL" id="TBN44100.1"/>
    </source>
</evidence>
<dbReference type="GO" id="GO:0016757">
    <property type="term" value="F:glycosyltransferase activity"/>
    <property type="evidence" value="ECO:0007669"/>
    <property type="project" value="UniProtKB-KW"/>
</dbReference>
<dbReference type="PANTHER" id="PTHR43179">
    <property type="entry name" value="RHAMNOSYLTRANSFERASE WBBL"/>
    <property type="match status" value="1"/>
</dbReference>
<dbReference type="SUPFAM" id="SSF53756">
    <property type="entry name" value="UDP-Glycosyltransferase/glycogen phosphorylase"/>
    <property type="match status" value="1"/>
</dbReference>
<dbReference type="EMBL" id="SISK01000001">
    <property type="protein sequence ID" value="TBN44100.1"/>
    <property type="molecule type" value="Genomic_DNA"/>
</dbReference>
<keyword evidence="3 5" id="KW-0808">Transferase</keyword>
<comment type="caution">
    <text evidence="5">The sequence shown here is derived from an EMBL/GenBank/DDBJ whole genome shotgun (WGS) entry which is preliminary data.</text>
</comment>
<name>A0A4Q9G7S8_9RHOB</name>
<comment type="similarity">
    <text evidence="1">Belongs to the glycosyltransferase 2 family.</text>
</comment>
<dbReference type="InterPro" id="IPR001173">
    <property type="entry name" value="Glyco_trans_2-like"/>
</dbReference>
<dbReference type="AlphaFoldDB" id="A0A4Q9G7S8"/>
<evidence type="ECO:0000256" key="1">
    <source>
        <dbReference type="ARBA" id="ARBA00006739"/>
    </source>
</evidence>
<dbReference type="Gene3D" id="3.40.50.2000">
    <property type="entry name" value="Glycogen Phosphorylase B"/>
    <property type="match status" value="1"/>
</dbReference>
<dbReference type="RefSeq" id="WP_130989799.1">
    <property type="nucleotide sequence ID" value="NZ_SISK01000001.1"/>
</dbReference>
<protein>
    <submittedName>
        <fullName evidence="5">Glycosyltransferase</fullName>
    </submittedName>
</protein>
<dbReference type="InterPro" id="IPR029044">
    <property type="entry name" value="Nucleotide-diphossugar_trans"/>
</dbReference>
<dbReference type="OrthoDB" id="9771846at2"/>
<reference evidence="5 6" key="1">
    <citation type="submission" date="2019-02" db="EMBL/GenBank/DDBJ databases">
        <title>Paracoccus subflavus sp. nov., isolated from marine sediment of the Pacific Ocean.</title>
        <authorList>
            <person name="Zhang G."/>
        </authorList>
    </citation>
    <scope>NUCLEOTIDE SEQUENCE [LARGE SCALE GENOMIC DNA]</scope>
    <source>
        <strain evidence="5 6">GY0581</strain>
    </source>
</reference>
<keyword evidence="2" id="KW-0328">Glycosyltransferase</keyword>
<evidence type="ECO:0000313" key="6">
    <source>
        <dbReference type="Proteomes" id="UP000293520"/>
    </source>
</evidence>
<accession>A0A4Q9G7S8</accession>
<dbReference type="Pfam" id="PF00535">
    <property type="entry name" value="Glycos_transf_2"/>
    <property type="match status" value="1"/>
</dbReference>
<sequence length="847" mass="92640">MIHRVLGLFRRYAAHHAQMQKPGFPLWDGKGKTFGHIDRIAVREGRLYVEGWALSPRVGLSNAEGAVEQSPSLPRNDVLASRDSGGIQTPGFVLDLPLSLDHTAFWADVGDRRHVHLLPRITPRDLRRMKLAQTGPFLRDGLHALPAALHWWRHRDPLSVARIKTAFGLNTVTRSGHLNPQLFAEDVPTVDTPPEALFRTGITIVLPVFNALDLLPEALDRILTHTDLSWRLILVEDCSTDPQVRPWLRDWRAGLSPDIAARVSLIENDTNLGFIRSVNRAFAAALPHGDHVVLLNSDAFVPAGWASRLIRPLLDHDHVATVTPMSNDAEIFNIPAICQRQALRPGEADAIDRVAAGFFPGADLADAPTGVGFCMAMNIAFLRKLPELDTVFGRGYGEEVDWCQRARKLGGRHLGHGGLFVEHRGGTSFGSAEKLRLIQKNGETISRRYPAYDAEVQNFIRQDPLNSPRLALALAWAGQRQQGLVPVYVAHDMGGGAEHYLQDRLQSDLRDDAAAVVLRVGGLSRWQLELHSPHGVTRGETDDTAFVKKRLLDLLPARRIVYSCAVGDRDPMSLPAILTSLAHGPKDRIEVLFHDYLLLSPAYTLLGSDGAWHGVPMPGIDSDPVHTALRPDGTRAGLGDWRAAWGHLLQAAHGITVFSENSRSLVTQAYPQIADKVTVRPHRLLADVPRIPPGRSDDGVPVIGVLGNIGYQKGITVLRDLSQLLDRTGQARLVVIGNVDPAYPLGASAHIHGDYRIEDIPALVARYGISRWFIPSIGPETFSYTTHEAIATGLPVFGFDLGAQGDAIRAAASSRGGGTISLDEGQHDIETLLAFLLDAPAARQHVA</sequence>
<feature type="domain" description="Glycosyltransferase 2-like" evidence="4">
    <location>
        <begin position="203"/>
        <end position="331"/>
    </location>
</feature>
<dbReference type="PANTHER" id="PTHR43179:SF12">
    <property type="entry name" value="GALACTOFURANOSYLTRANSFERASE GLFT2"/>
    <property type="match status" value="1"/>
</dbReference>
<dbReference type="SUPFAM" id="SSF53448">
    <property type="entry name" value="Nucleotide-diphospho-sugar transferases"/>
    <property type="match status" value="1"/>
</dbReference>
<organism evidence="5 6">
    <name type="scientific">Paracoccus subflavus</name>
    <dbReference type="NCBI Taxonomy" id="2528244"/>
    <lineage>
        <taxon>Bacteria</taxon>
        <taxon>Pseudomonadati</taxon>
        <taxon>Pseudomonadota</taxon>
        <taxon>Alphaproteobacteria</taxon>
        <taxon>Rhodobacterales</taxon>
        <taxon>Paracoccaceae</taxon>
        <taxon>Paracoccus</taxon>
    </lineage>
</organism>
<evidence type="ECO:0000256" key="3">
    <source>
        <dbReference type="ARBA" id="ARBA00022679"/>
    </source>
</evidence>
<proteinExistence type="inferred from homology"/>
<dbReference type="Proteomes" id="UP000293520">
    <property type="component" value="Unassembled WGS sequence"/>
</dbReference>
<keyword evidence="6" id="KW-1185">Reference proteome</keyword>
<evidence type="ECO:0000259" key="4">
    <source>
        <dbReference type="Pfam" id="PF00535"/>
    </source>
</evidence>
<evidence type="ECO:0000256" key="2">
    <source>
        <dbReference type="ARBA" id="ARBA00022676"/>
    </source>
</evidence>